<dbReference type="RefSeq" id="WP_184341367.1">
    <property type="nucleotide sequence ID" value="NZ_JACHIG010000008.1"/>
</dbReference>
<dbReference type="InterPro" id="IPR036696">
    <property type="entry name" value="YdfO-like_sf"/>
</dbReference>
<dbReference type="AlphaFoldDB" id="A0A7W8DLM7"/>
<dbReference type="EMBL" id="JACHIG010000008">
    <property type="protein sequence ID" value="MBB5033996.1"/>
    <property type="molecule type" value="Genomic_DNA"/>
</dbReference>
<name>A0A7W8DLM7_9BACT</name>
<accession>A0A7W8DLM7</accession>
<dbReference type="Gene3D" id="3.30.1810.10">
    <property type="entry name" value="YdfO-like"/>
    <property type="match status" value="1"/>
</dbReference>
<evidence type="ECO:0000313" key="2">
    <source>
        <dbReference type="Proteomes" id="UP000590740"/>
    </source>
</evidence>
<organism evidence="1 2">
    <name type="scientific">Prosthecobacter vanneervenii</name>
    <dbReference type="NCBI Taxonomy" id="48466"/>
    <lineage>
        <taxon>Bacteria</taxon>
        <taxon>Pseudomonadati</taxon>
        <taxon>Verrucomicrobiota</taxon>
        <taxon>Verrucomicrobiia</taxon>
        <taxon>Verrucomicrobiales</taxon>
        <taxon>Verrucomicrobiaceae</taxon>
        <taxon>Prosthecobacter</taxon>
    </lineage>
</organism>
<sequence length="134" mass="14669">MNTTLISAAANATLAGGTPFPQIVAMLVEAGVESYHVDYLALQKSFHDGSGGVFTTPLSYEALPAVSEDFDAPALRANILDSQQKNQHYRDFSIRAMQAGVQGYIAFLRGRRVTYYGRQGDQHTEWFPGAKPQD</sequence>
<proteinExistence type="predicted"/>
<protein>
    <submittedName>
        <fullName evidence="1">Uncharacterized protein YbcV (DUF1398 family)</fullName>
    </submittedName>
</protein>
<reference evidence="1 2" key="1">
    <citation type="submission" date="2020-08" db="EMBL/GenBank/DDBJ databases">
        <title>Genomic Encyclopedia of Type Strains, Phase IV (KMG-IV): sequencing the most valuable type-strain genomes for metagenomic binning, comparative biology and taxonomic classification.</title>
        <authorList>
            <person name="Goeker M."/>
        </authorList>
    </citation>
    <scope>NUCLEOTIDE SEQUENCE [LARGE SCALE GENOMIC DNA]</scope>
    <source>
        <strain evidence="1 2">DSM 12252</strain>
    </source>
</reference>
<gene>
    <name evidence="1" type="ORF">HNQ65_003587</name>
</gene>
<dbReference type="Proteomes" id="UP000590740">
    <property type="component" value="Unassembled WGS sequence"/>
</dbReference>
<dbReference type="SUPFAM" id="SSF160419">
    <property type="entry name" value="YdfO-like"/>
    <property type="match status" value="1"/>
</dbReference>
<comment type="caution">
    <text evidence="1">The sequence shown here is derived from an EMBL/GenBank/DDBJ whole genome shotgun (WGS) entry which is preliminary data.</text>
</comment>
<evidence type="ECO:0000313" key="1">
    <source>
        <dbReference type="EMBL" id="MBB5033996.1"/>
    </source>
</evidence>
<keyword evidence="2" id="KW-1185">Reference proteome</keyword>